<sequence length="382" mass="40423">MLKRPFKCLPLFLALASPAFAADNATRLRAVVDAAIGPLMAEHGVPGMAVGIIVDGQPAVFNYGVASKEHGTPVGPETLFELGSISKTFTATLAAYAQAQGKLGWEDHPGKYVPQLAGSAVDRATLRELGTYTAGGLPLQFPDDVTNEIDWLRQWQAAAPPGTQRRYSNPSIGLLGHVAARALGQDFGTAVETRLFPGFGMRHSHVKVPAAAMANYAWGYNGDGRPVRVNPGAFDAEAYGVKSTATDMLRFLQANIDPGRLETPLRQAVAATHVGYFDMGPMVQGLGWEQYPYPVALERLVAGNSPKMSREANPAKPIAPGSLPAAPVLFNKTGSTGGFGAYAAFVPARKIGIVMLANKAYPNEARVKAAHAILTQLGQPVP</sequence>
<dbReference type="GO" id="GO:0046677">
    <property type="term" value="P:response to antibiotic"/>
    <property type="evidence" value="ECO:0007669"/>
    <property type="project" value="UniProtKB-UniRule"/>
</dbReference>
<dbReference type="Pfam" id="PF00144">
    <property type="entry name" value="Beta-lactamase"/>
    <property type="match status" value="1"/>
</dbReference>
<dbReference type="InterPro" id="IPR050491">
    <property type="entry name" value="AmpC-like"/>
</dbReference>
<evidence type="ECO:0000256" key="6">
    <source>
        <dbReference type="RuleBase" id="RU361140"/>
    </source>
</evidence>
<dbReference type="InterPro" id="IPR001586">
    <property type="entry name" value="Beta-lactam_class-C_AS"/>
</dbReference>
<evidence type="ECO:0000313" key="9">
    <source>
        <dbReference type="EMBL" id="MUI14904.1"/>
    </source>
</evidence>
<evidence type="ECO:0000256" key="4">
    <source>
        <dbReference type="ARBA" id="ARBA00022801"/>
    </source>
</evidence>
<reference evidence="9 10" key="1">
    <citation type="submission" date="2019-11" db="EMBL/GenBank/DDBJ databases">
        <title>Draft Genome Sequences of Six Type Strains of the Genus Massilia.</title>
        <authorList>
            <person name="Miess H."/>
            <person name="Frediansyah A."/>
            <person name="Goeker M."/>
            <person name="Gross H."/>
        </authorList>
    </citation>
    <scope>NUCLEOTIDE SEQUENCE [LARGE SCALE GENOMIC DNA]</scope>
    <source>
        <strain evidence="9 10">DSM 17513</strain>
    </source>
</reference>
<dbReference type="NCBIfam" id="NF033085">
    <property type="entry name" value="bla_class_C"/>
    <property type="match status" value="1"/>
</dbReference>
<dbReference type="InterPro" id="IPR012338">
    <property type="entry name" value="Beta-lactam/transpept-like"/>
</dbReference>
<evidence type="ECO:0000313" key="10">
    <source>
        <dbReference type="Proteomes" id="UP000431684"/>
    </source>
</evidence>
<dbReference type="Gene3D" id="3.40.710.10">
    <property type="entry name" value="DD-peptidase/beta-lactamase superfamily"/>
    <property type="match status" value="1"/>
</dbReference>
<feature type="chain" id="PRO_5026104973" description="Beta-lactamase" evidence="7">
    <location>
        <begin position="22"/>
        <end position="382"/>
    </location>
</feature>
<feature type="domain" description="Beta-lactamase-related" evidence="8">
    <location>
        <begin position="32"/>
        <end position="374"/>
    </location>
</feature>
<evidence type="ECO:0000256" key="7">
    <source>
        <dbReference type="SAM" id="SignalP"/>
    </source>
</evidence>
<proteinExistence type="inferred from homology"/>
<dbReference type="GO" id="GO:0017001">
    <property type="term" value="P:antibiotic catabolic process"/>
    <property type="evidence" value="ECO:0007669"/>
    <property type="project" value="InterPro"/>
</dbReference>
<evidence type="ECO:0000256" key="3">
    <source>
        <dbReference type="ARBA" id="ARBA00012865"/>
    </source>
</evidence>
<gene>
    <name evidence="9" type="primary">ampC</name>
    <name evidence="9" type="ORF">GJV26_20900</name>
</gene>
<name>A0A6I3XD93_9BURK</name>
<feature type="signal peptide" evidence="7">
    <location>
        <begin position="1"/>
        <end position="21"/>
    </location>
</feature>
<dbReference type="GO" id="GO:0008800">
    <property type="term" value="F:beta-lactamase activity"/>
    <property type="evidence" value="ECO:0007669"/>
    <property type="project" value="UniProtKB-UniRule"/>
</dbReference>
<dbReference type="Proteomes" id="UP000431684">
    <property type="component" value="Unassembled WGS sequence"/>
</dbReference>
<keyword evidence="7" id="KW-0732">Signal</keyword>
<evidence type="ECO:0000256" key="2">
    <source>
        <dbReference type="ARBA" id="ARBA00007840"/>
    </source>
</evidence>
<dbReference type="PANTHER" id="PTHR46825">
    <property type="entry name" value="D-ALANYL-D-ALANINE-CARBOXYPEPTIDASE/ENDOPEPTIDASE AMPH"/>
    <property type="match status" value="1"/>
</dbReference>
<dbReference type="EC" id="3.5.2.6" evidence="3 6"/>
<comment type="similarity">
    <text evidence="2 6">Belongs to the class-C beta-lactamase family.</text>
</comment>
<evidence type="ECO:0000259" key="8">
    <source>
        <dbReference type="Pfam" id="PF00144"/>
    </source>
</evidence>
<accession>A0A6I3XD93</accession>
<evidence type="ECO:0000256" key="5">
    <source>
        <dbReference type="ARBA" id="ARBA00023251"/>
    </source>
</evidence>
<dbReference type="PANTHER" id="PTHR46825:SF8">
    <property type="entry name" value="BETA-LACTAMASE-RELATED"/>
    <property type="match status" value="1"/>
</dbReference>
<dbReference type="GO" id="GO:0030288">
    <property type="term" value="C:outer membrane-bounded periplasmic space"/>
    <property type="evidence" value="ECO:0007669"/>
    <property type="project" value="InterPro"/>
</dbReference>
<dbReference type="RefSeq" id="WP_155710660.1">
    <property type="nucleotide sequence ID" value="NZ_BMWU01000024.1"/>
</dbReference>
<comment type="catalytic activity">
    <reaction evidence="1 6">
        <text>a beta-lactam + H2O = a substituted beta-amino acid</text>
        <dbReference type="Rhea" id="RHEA:20401"/>
        <dbReference type="ChEBI" id="CHEBI:15377"/>
        <dbReference type="ChEBI" id="CHEBI:35627"/>
        <dbReference type="ChEBI" id="CHEBI:140347"/>
        <dbReference type="EC" id="3.5.2.6"/>
    </reaction>
</comment>
<dbReference type="InterPro" id="IPR001466">
    <property type="entry name" value="Beta-lactam-related"/>
</dbReference>
<keyword evidence="10" id="KW-1185">Reference proteome</keyword>
<dbReference type="OrthoDB" id="5377431at2"/>
<keyword evidence="5 6" id="KW-0046">Antibiotic resistance</keyword>
<protein>
    <recommendedName>
        <fullName evidence="3 6">Beta-lactamase</fullName>
        <ecNumber evidence="3 6">3.5.2.6</ecNumber>
    </recommendedName>
</protein>
<dbReference type="SUPFAM" id="SSF56601">
    <property type="entry name" value="beta-lactamase/transpeptidase-like"/>
    <property type="match status" value="1"/>
</dbReference>
<organism evidence="9 10">
    <name type="scientific">Pseudoduganella dura</name>
    <dbReference type="NCBI Taxonomy" id="321982"/>
    <lineage>
        <taxon>Bacteria</taxon>
        <taxon>Pseudomonadati</taxon>
        <taxon>Pseudomonadota</taxon>
        <taxon>Betaproteobacteria</taxon>
        <taxon>Burkholderiales</taxon>
        <taxon>Oxalobacteraceae</taxon>
        <taxon>Telluria group</taxon>
        <taxon>Pseudoduganella</taxon>
    </lineage>
</organism>
<comment type="caution">
    <text evidence="9">The sequence shown here is derived from an EMBL/GenBank/DDBJ whole genome shotgun (WGS) entry which is preliminary data.</text>
</comment>
<evidence type="ECO:0000256" key="1">
    <source>
        <dbReference type="ARBA" id="ARBA00001526"/>
    </source>
</evidence>
<dbReference type="AlphaFoldDB" id="A0A6I3XD93"/>
<dbReference type="InterPro" id="IPR058136">
    <property type="entry name" value="AmpC"/>
</dbReference>
<keyword evidence="4 6" id="KW-0378">Hydrolase</keyword>
<dbReference type="EMBL" id="WNWM01000002">
    <property type="protein sequence ID" value="MUI14904.1"/>
    <property type="molecule type" value="Genomic_DNA"/>
</dbReference>
<dbReference type="PROSITE" id="PS00336">
    <property type="entry name" value="BETA_LACTAMASE_C"/>
    <property type="match status" value="1"/>
</dbReference>